<feature type="modified residue" description="4-aspartylphosphate" evidence="8">
    <location>
        <position position="50"/>
    </location>
</feature>
<dbReference type="Proteomes" id="UP001596989">
    <property type="component" value="Unassembled WGS sequence"/>
</dbReference>
<dbReference type="InterPro" id="IPR001789">
    <property type="entry name" value="Sig_transdc_resp-reg_receiver"/>
</dbReference>
<sequence>MVDDEAIVRSGVRVLLQQCHEGITIVGEARHGAEALSIMENETPDLVITDIRMPEMDGLELIKHIRHRFPDMPVIILTGYADFDYARSALQYGVTQYLLKPVTQESINEAVWTILSKDPVRWVGELDSHLLKEVKELVTDLVKAVLSENLQEVERIILYTKKICDDRQLSLLAIKQLLGYLRLTYFVEMLVHRNDLPDIKEMLNLNGLTKEEWFRDWLLHAEAQVRWISSKRMPRNKRLVEGVVQDIHLRYHEADLSLPVLAEKFGVTATHLSKMFREIMHYPISLYIGKYRLEMARKLLEQNKTTLLSDIAEQCGFNDYPHFSKMFKRHFGVSPQEYRDKQV</sequence>
<keyword evidence="4" id="KW-0902">Two-component regulatory system</keyword>
<dbReference type="PROSITE" id="PS50110">
    <property type="entry name" value="RESPONSE_REGULATORY"/>
    <property type="match status" value="1"/>
</dbReference>
<dbReference type="Gene3D" id="3.40.50.2300">
    <property type="match status" value="1"/>
</dbReference>
<keyword evidence="7" id="KW-0804">Transcription</keyword>
<dbReference type="PRINTS" id="PR00032">
    <property type="entry name" value="HTHARAC"/>
</dbReference>
<comment type="caution">
    <text evidence="11">The sequence shown here is derived from an EMBL/GenBank/DDBJ whole genome shotgun (WGS) entry which is preliminary data.</text>
</comment>
<dbReference type="PROSITE" id="PS00041">
    <property type="entry name" value="HTH_ARAC_FAMILY_1"/>
    <property type="match status" value="1"/>
</dbReference>
<dbReference type="SMART" id="SM00448">
    <property type="entry name" value="REC"/>
    <property type="match status" value="1"/>
</dbReference>
<dbReference type="EMBL" id="JBHTJZ010000004">
    <property type="protein sequence ID" value="MFD0958026.1"/>
    <property type="molecule type" value="Genomic_DNA"/>
</dbReference>
<evidence type="ECO:0000259" key="10">
    <source>
        <dbReference type="PROSITE" id="PS50110"/>
    </source>
</evidence>
<evidence type="ECO:0000256" key="4">
    <source>
        <dbReference type="ARBA" id="ARBA00023012"/>
    </source>
</evidence>
<evidence type="ECO:0000256" key="7">
    <source>
        <dbReference type="ARBA" id="ARBA00023163"/>
    </source>
</evidence>
<keyword evidence="3 8" id="KW-0597">Phosphoprotein</keyword>
<proteinExistence type="predicted"/>
<evidence type="ECO:0000256" key="8">
    <source>
        <dbReference type="PROSITE-ProRule" id="PRU00169"/>
    </source>
</evidence>
<evidence type="ECO:0000256" key="1">
    <source>
        <dbReference type="ARBA" id="ARBA00004496"/>
    </source>
</evidence>
<name>A0ABW3HKK5_9BACL</name>
<evidence type="ECO:0000313" key="12">
    <source>
        <dbReference type="Proteomes" id="UP001596989"/>
    </source>
</evidence>
<keyword evidence="5" id="KW-0805">Transcription regulation</keyword>
<dbReference type="SMART" id="SM00342">
    <property type="entry name" value="HTH_ARAC"/>
    <property type="match status" value="1"/>
</dbReference>
<organism evidence="11 12">
    <name type="scientific">Paenibacillus chungangensis</name>
    <dbReference type="NCBI Taxonomy" id="696535"/>
    <lineage>
        <taxon>Bacteria</taxon>
        <taxon>Bacillati</taxon>
        <taxon>Bacillota</taxon>
        <taxon>Bacilli</taxon>
        <taxon>Bacillales</taxon>
        <taxon>Paenibacillaceae</taxon>
        <taxon>Paenibacillus</taxon>
    </lineage>
</organism>
<dbReference type="Pfam" id="PF12833">
    <property type="entry name" value="HTH_18"/>
    <property type="match status" value="1"/>
</dbReference>
<dbReference type="Pfam" id="PF00072">
    <property type="entry name" value="Response_reg"/>
    <property type="match status" value="1"/>
</dbReference>
<evidence type="ECO:0000313" key="11">
    <source>
        <dbReference type="EMBL" id="MFD0958026.1"/>
    </source>
</evidence>
<dbReference type="InterPro" id="IPR051552">
    <property type="entry name" value="HptR"/>
</dbReference>
<evidence type="ECO:0000256" key="6">
    <source>
        <dbReference type="ARBA" id="ARBA00023125"/>
    </source>
</evidence>
<evidence type="ECO:0000256" key="3">
    <source>
        <dbReference type="ARBA" id="ARBA00022553"/>
    </source>
</evidence>
<evidence type="ECO:0000256" key="5">
    <source>
        <dbReference type="ARBA" id="ARBA00023015"/>
    </source>
</evidence>
<dbReference type="PANTHER" id="PTHR42713:SF3">
    <property type="entry name" value="TRANSCRIPTIONAL REGULATORY PROTEIN HPTR"/>
    <property type="match status" value="1"/>
</dbReference>
<protein>
    <submittedName>
        <fullName evidence="11">Response regulator</fullName>
    </submittedName>
</protein>
<dbReference type="InterPro" id="IPR009057">
    <property type="entry name" value="Homeodomain-like_sf"/>
</dbReference>
<dbReference type="InterPro" id="IPR011006">
    <property type="entry name" value="CheY-like_superfamily"/>
</dbReference>
<dbReference type="SUPFAM" id="SSF46689">
    <property type="entry name" value="Homeodomain-like"/>
    <property type="match status" value="1"/>
</dbReference>
<feature type="domain" description="Response regulatory" evidence="10">
    <location>
        <begin position="1"/>
        <end position="115"/>
    </location>
</feature>
<evidence type="ECO:0000256" key="2">
    <source>
        <dbReference type="ARBA" id="ARBA00022490"/>
    </source>
</evidence>
<dbReference type="PANTHER" id="PTHR42713">
    <property type="entry name" value="HISTIDINE KINASE-RELATED"/>
    <property type="match status" value="1"/>
</dbReference>
<reference evidence="12" key="1">
    <citation type="journal article" date="2019" name="Int. J. Syst. Evol. Microbiol.">
        <title>The Global Catalogue of Microorganisms (GCM) 10K type strain sequencing project: providing services to taxonomists for standard genome sequencing and annotation.</title>
        <authorList>
            <consortium name="The Broad Institute Genomics Platform"/>
            <consortium name="The Broad Institute Genome Sequencing Center for Infectious Disease"/>
            <person name="Wu L."/>
            <person name="Ma J."/>
        </authorList>
    </citation>
    <scope>NUCLEOTIDE SEQUENCE [LARGE SCALE GENOMIC DNA]</scope>
    <source>
        <strain evidence="12">CCUG 59129</strain>
    </source>
</reference>
<dbReference type="InterPro" id="IPR018062">
    <property type="entry name" value="HTH_AraC-typ_CS"/>
</dbReference>
<accession>A0ABW3HKK5</accession>
<dbReference type="InterPro" id="IPR020449">
    <property type="entry name" value="Tscrpt_reg_AraC-type_HTH"/>
</dbReference>
<feature type="domain" description="HTH araC/xylS-type" evidence="9">
    <location>
        <begin position="241"/>
        <end position="341"/>
    </location>
</feature>
<comment type="subcellular location">
    <subcellularLocation>
        <location evidence="1">Cytoplasm</location>
    </subcellularLocation>
</comment>
<dbReference type="Gene3D" id="1.10.10.60">
    <property type="entry name" value="Homeodomain-like"/>
    <property type="match status" value="2"/>
</dbReference>
<evidence type="ECO:0000259" key="9">
    <source>
        <dbReference type="PROSITE" id="PS01124"/>
    </source>
</evidence>
<dbReference type="PROSITE" id="PS01124">
    <property type="entry name" value="HTH_ARAC_FAMILY_2"/>
    <property type="match status" value="1"/>
</dbReference>
<dbReference type="SUPFAM" id="SSF52172">
    <property type="entry name" value="CheY-like"/>
    <property type="match status" value="1"/>
</dbReference>
<dbReference type="InterPro" id="IPR018060">
    <property type="entry name" value="HTH_AraC"/>
</dbReference>
<keyword evidence="2" id="KW-0963">Cytoplasm</keyword>
<dbReference type="CDD" id="cd17536">
    <property type="entry name" value="REC_YesN-like"/>
    <property type="match status" value="1"/>
</dbReference>
<keyword evidence="6" id="KW-0238">DNA-binding</keyword>
<dbReference type="RefSeq" id="WP_377561941.1">
    <property type="nucleotide sequence ID" value="NZ_JBHTJZ010000004.1"/>
</dbReference>
<keyword evidence="12" id="KW-1185">Reference proteome</keyword>
<gene>
    <name evidence="11" type="ORF">ACFQ2I_01345</name>
</gene>